<feature type="non-terminal residue" evidence="2">
    <location>
        <position position="1"/>
    </location>
</feature>
<name>A0ABP0VDJ0_9BRYO</name>
<sequence>STSSPIAKRATKDELVKAADDLLTQAKAEVEKLKTAKKDREAEHIAMEEHMIQRLVEEIKNAETEGPHIKQLETRLQEAETRLKEELKKLDGSTGARLRRATKDELVKAADDLLTQAKAEVEKLKAAKKDREAEHIVMEEHMIQRLVDEIKNAETEGPHIKQLETRLQEAETRLKEELKKLDGSTGARLRRATKDELIKAADDLLTQAKAEVEKLKTAKKDREAEHIAMEEHMIQRLVDEIKNAETEGPHIKQLETRLQEAETRLKEELKKLDGSTGARLRRATKDELIKAADDLVTKAKAEVEKLRADGKRLQATHIEFEEKQIAHLAEEIKAAENEDAHIKMLENRLQQAENRLTEELKKLD</sequence>
<reference evidence="2" key="1">
    <citation type="submission" date="2024-02" db="EMBL/GenBank/DDBJ databases">
        <authorList>
            <consortium name="ELIXIR-Norway"/>
            <consortium name="Elixir Norway"/>
        </authorList>
    </citation>
    <scope>NUCLEOTIDE SEQUENCE</scope>
</reference>
<feature type="non-terminal residue" evidence="2">
    <location>
        <position position="364"/>
    </location>
</feature>
<keyword evidence="3" id="KW-1185">Reference proteome</keyword>
<evidence type="ECO:0000313" key="2">
    <source>
        <dbReference type="EMBL" id="CAK9252484.1"/>
    </source>
</evidence>
<evidence type="ECO:0000256" key="1">
    <source>
        <dbReference type="SAM" id="Coils"/>
    </source>
</evidence>
<evidence type="ECO:0008006" key="4">
    <source>
        <dbReference type="Google" id="ProtNLM"/>
    </source>
</evidence>
<gene>
    <name evidence="2" type="ORF">CSSPJE1EN1_LOCUS27862</name>
</gene>
<dbReference type="Proteomes" id="UP001497444">
    <property type="component" value="Unassembled WGS sequence"/>
</dbReference>
<comment type="caution">
    <text evidence="2">The sequence shown here is derived from an EMBL/GenBank/DDBJ whole genome shotgun (WGS) entry which is preliminary data.</text>
</comment>
<dbReference type="EMBL" id="CAXAQS010000635">
    <property type="protein sequence ID" value="CAK9252484.1"/>
    <property type="molecule type" value="Genomic_DNA"/>
</dbReference>
<organism evidence="2 3">
    <name type="scientific">Sphagnum jensenii</name>
    <dbReference type="NCBI Taxonomy" id="128206"/>
    <lineage>
        <taxon>Eukaryota</taxon>
        <taxon>Viridiplantae</taxon>
        <taxon>Streptophyta</taxon>
        <taxon>Embryophyta</taxon>
        <taxon>Bryophyta</taxon>
        <taxon>Sphagnophytina</taxon>
        <taxon>Sphagnopsida</taxon>
        <taxon>Sphagnales</taxon>
        <taxon>Sphagnaceae</taxon>
        <taxon>Sphagnum</taxon>
    </lineage>
</organism>
<feature type="coiled-coil region" evidence="1">
    <location>
        <begin position="16"/>
        <end position="362"/>
    </location>
</feature>
<accession>A0ABP0VDJ0</accession>
<evidence type="ECO:0000313" key="3">
    <source>
        <dbReference type="Proteomes" id="UP001497444"/>
    </source>
</evidence>
<protein>
    <recommendedName>
        <fullName evidence="4">Myosin heavy chain</fullName>
    </recommendedName>
</protein>
<keyword evidence="1" id="KW-0175">Coiled coil</keyword>
<proteinExistence type="predicted"/>